<dbReference type="EMBL" id="LCJG01000048">
    <property type="protein sequence ID" value="KKT72107.1"/>
    <property type="molecule type" value="Genomic_DNA"/>
</dbReference>
<protein>
    <submittedName>
        <fullName evidence="1">Uncharacterized protein</fullName>
    </submittedName>
</protein>
<reference evidence="1 2" key="1">
    <citation type="journal article" date="2015" name="Nature">
        <title>rRNA introns, odd ribosomes, and small enigmatic genomes across a large radiation of phyla.</title>
        <authorList>
            <person name="Brown C.T."/>
            <person name="Hug L.A."/>
            <person name="Thomas B.C."/>
            <person name="Sharon I."/>
            <person name="Castelle C.J."/>
            <person name="Singh A."/>
            <person name="Wilkins M.J."/>
            <person name="Williams K.H."/>
            <person name="Banfield J.F."/>
        </authorList>
    </citation>
    <scope>NUCLEOTIDE SEQUENCE [LARGE SCALE GENOMIC DNA]</scope>
</reference>
<gene>
    <name evidence="1" type="ORF">UW68_C0048G0006</name>
</gene>
<organism evidence="1 2">
    <name type="scientific">Candidatus Collierbacteria bacterium GW2011_GWB1_44_6</name>
    <dbReference type="NCBI Taxonomy" id="1618384"/>
    <lineage>
        <taxon>Bacteria</taxon>
        <taxon>Candidatus Collieribacteriota</taxon>
    </lineage>
</organism>
<evidence type="ECO:0000313" key="2">
    <source>
        <dbReference type="Proteomes" id="UP000034835"/>
    </source>
</evidence>
<evidence type="ECO:0000313" key="1">
    <source>
        <dbReference type="EMBL" id="KKT72107.1"/>
    </source>
</evidence>
<dbReference type="Proteomes" id="UP000034835">
    <property type="component" value="Unassembled WGS sequence"/>
</dbReference>
<accession>A0A0G1LTD8</accession>
<sequence length="141" mass="16609">MDMVRRVVRRTIYCEACGGSAGLEEEKCPYCGSFFESFEKDPNKLPSAKDHKNAREDAKRIKLFIDSFLSFRGFWPVDIDELSQTIKELTNHRYPFTDYARELLMLTFHFRLICTDNSKEKRETYLEILKKLEAIYTSLTT</sequence>
<proteinExistence type="predicted"/>
<dbReference type="AlphaFoldDB" id="A0A0G1LTD8"/>
<name>A0A0G1LTD8_9BACT</name>
<comment type="caution">
    <text evidence="1">The sequence shown here is derived from an EMBL/GenBank/DDBJ whole genome shotgun (WGS) entry which is preliminary data.</text>
</comment>